<gene>
    <name evidence="2" type="ORF">BsIDN1_51590</name>
</gene>
<sequence>MNAKRWVALIIALGVFGFSIVISVTMALFDSFNDNKMSYQFGDEIEEKVLENGSGAGKIAVLEINGTIQDNGGASSLLGGEGYDHRAFLKELDKAKEDASVKRCTSARKLSWRRCL</sequence>
<proteinExistence type="predicted"/>
<evidence type="ECO:0000313" key="3">
    <source>
        <dbReference type="Proteomes" id="UP000464658"/>
    </source>
</evidence>
<protein>
    <submittedName>
        <fullName evidence="2">Uncharacterized protein</fullName>
    </submittedName>
</protein>
<keyword evidence="1" id="KW-0472">Membrane</keyword>
<evidence type="ECO:0000256" key="1">
    <source>
        <dbReference type="SAM" id="Phobius"/>
    </source>
</evidence>
<feature type="transmembrane region" description="Helical" evidence="1">
    <location>
        <begin position="6"/>
        <end position="29"/>
    </location>
</feature>
<accession>A0A5S9MF05</accession>
<organism evidence="2 3">
    <name type="scientific">Bacillus safensis</name>
    <dbReference type="NCBI Taxonomy" id="561879"/>
    <lineage>
        <taxon>Bacteria</taxon>
        <taxon>Bacillati</taxon>
        <taxon>Bacillota</taxon>
        <taxon>Bacilli</taxon>
        <taxon>Bacillales</taxon>
        <taxon>Bacillaceae</taxon>
        <taxon>Bacillus</taxon>
    </lineage>
</organism>
<dbReference type="EMBL" id="AP021906">
    <property type="protein sequence ID" value="BBP91541.1"/>
    <property type="molecule type" value="Genomic_DNA"/>
</dbReference>
<keyword evidence="1" id="KW-1133">Transmembrane helix</keyword>
<name>A0A5S9MF05_BACIA</name>
<dbReference type="Gene3D" id="3.90.226.10">
    <property type="entry name" value="2-enoyl-CoA Hydratase, Chain A, domain 1"/>
    <property type="match status" value="1"/>
</dbReference>
<reference evidence="2 3" key="1">
    <citation type="submission" date="2019-12" db="EMBL/GenBank/DDBJ databases">
        <title>Full genome sequence of a Bacillus safensis strain isolated from commercially available natto in Indonesia.</title>
        <authorList>
            <person name="Yoshida M."/>
            <person name="Uomi M."/>
            <person name="Waturangi D."/>
            <person name="Ekaputri J.J."/>
            <person name="Setiamarga D.H.E."/>
        </authorList>
    </citation>
    <scope>NUCLEOTIDE SEQUENCE [LARGE SCALE GENOMIC DNA]</scope>
    <source>
        <strain evidence="2 3">IDN1</strain>
    </source>
</reference>
<evidence type="ECO:0000313" key="2">
    <source>
        <dbReference type="EMBL" id="BBP91541.1"/>
    </source>
</evidence>
<dbReference type="Proteomes" id="UP000464658">
    <property type="component" value="Chromosome"/>
</dbReference>
<dbReference type="AlphaFoldDB" id="A0A5S9MF05"/>
<keyword evidence="1" id="KW-0812">Transmembrane</keyword>